<evidence type="ECO:0000259" key="3">
    <source>
        <dbReference type="SMART" id="SM00822"/>
    </source>
</evidence>
<evidence type="ECO:0000256" key="2">
    <source>
        <dbReference type="ARBA" id="ARBA00023002"/>
    </source>
</evidence>
<dbReference type="PROSITE" id="PS00061">
    <property type="entry name" value="ADH_SHORT"/>
    <property type="match status" value="1"/>
</dbReference>
<dbReference type="InterPro" id="IPR036291">
    <property type="entry name" value="NAD(P)-bd_dom_sf"/>
</dbReference>
<evidence type="ECO:0000256" key="1">
    <source>
        <dbReference type="ARBA" id="ARBA00006484"/>
    </source>
</evidence>
<dbReference type="Pfam" id="PF13561">
    <property type="entry name" value="adh_short_C2"/>
    <property type="match status" value="1"/>
</dbReference>
<dbReference type="PANTHER" id="PTHR42760">
    <property type="entry name" value="SHORT-CHAIN DEHYDROGENASES/REDUCTASES FAMILY MEMBER"/>
    <property type="match status" value="1"/>
</dbReference>
<comment type="similarity">
    <text evidence="1">Belongs to the short-chain dehydrogenases/reductases (SDR) family.</text>
</comment>
<protein>
    <submittedName>
        <fullName evidence="4">SDR family oxidoreductase</fullName>
    </submittedName>
</protein>
<dbReference type="Proteomes" id="UP001589683">
    <property type="component" value="Unassembled WGS sequence"/>
</dbReference>
<organism evidence="4 5">
    <name type="scientific">Pseudohalocynthiibacter aestuariivivens</name>
    <dbReference type="NCBI Taxonomy" id="1591409"/>
    <lineage>
        <taxon>Bacteria</taxon>
        <taxon>Pseudomonadati</taxon>
        <taxon>Pseudomonadota</taxon>
        <taxon>Alphaproteobacteria</taxon>
        <taxon>Rhodobacterales</taxon>
        <taxon>Paracoccaceae</taxon>
        <taxon>Pseudohalocynthiibacter</taxon>
    </lineage>
</organism>
<evidence type="ECO:0000313" key="4">
    <source>
        <dbReference type="EMBL" id="MFB9231510.1"/>
    </source>
</evidence>
<dbReference type="RefSeq" id="WP_343229489.1">
    <property type="nucleotide sequence ID" value="NZ_JAGFNU010000024.1"/>
</dbReference>
<dbReference type="PANTHER" id="PTHR42760:SF133">
    <property type="entry name" value="3-OXOACYL-[ACYL-CARRIER-PROTEIN] REDUCTASE"/>
    <property type="match status" value="1"/>
</dbReference>
<accession>A0ABV5JDJ0</accession>
<dbReference type="InterPro" id="IPR002347">
    <property type="entry name" value="SDR_fam"/>
</dbReference>
<dbReference type="Gene3D" id="3.40.50.720">
    <property type="entry name" value="NAD(P)-binding Rossmann-like Domain"/>
    <property type="match status" value="1"/>
</dbReference>
<name>A0ABV5JDJ0_9RHOB</name>
<dbReference type="PRINTS" id="PR00081">
    <property type="entry name" value="GDHRDH"/>
</dbReference>
<evidence type="ECO:0000313" key="5">
    <source>
        <dbReference type="Proteomes" id="UP001589683"/>
    </source>
</evidence>
<comment type="caution">
    <text evidence="4">The sequence shown here is derived from an EMBL/GenBank/DDBJ whole genome shotgun (WGS) entry which is preliminary data.</text>
</comment>
<keyword evidence="5" id="KW-1185">Reference proteome</keyword>
<dbReference type="SUPFAM" id="SSF51735">
    <property type="entry name" value="NAD(P)-binding Rossmann-fold domains"/>
    <property type="match status" value="1"/>
</dbReference>
<dbReference type="InterPro" id="IPR057326">
    <property type="entry name" value="KR_dom"/>
</dbReference>
<dbReference type="PRINTS" id="PR00080">
    <property type="entry name" value="SDRFAMILY"/>
</dbReference>
<dbReference type="InterPro" id="IPR020904">
    <property type="entry name" value="Sc_DH/Rdtase_CS"/>
</dbReference>
<dbReference type="SMART" id="SM00822">
    <property type="entry name" value="PKS_KR"/>
    <property type="match status" value="1"/>
</dbReference>
<feature type="domain" description="Ketoreductase" evidence="3">
    <location>
        <begin position="12"/>
        <end position="206"/>
    </location>
</feature>
<reference evidence="4 5" key="1">
    <citation type="submission" date="2024-09" db="EMBL/GenBank/DDBJ databases">
        <authorList>
            <person name="Sun Q."/>
            <person name="Mori K."/>
        </authorList>
    </citation>
    <scope>NUCLEOTIDE SEQUENCE [LARGE SCALE GENOMIC DNA]</scope>
    <source>
        <strain evidence="4 5">CECT 8726</strain>
    </source>
</reference>
<proteinExistence type="inferred from homology"/>
<dbReference type="NCBIfam" id="NF004778">
    <property type="entry name" value="PRK06124.1"/>
    <property type="match status" value="1"/>
</dbReference>
<gene>
    <name evidence="4" type="ORF">ACFFUT_06895</name>
</gene>
<sequence>MSDTSPFSLAGQDALITGSSSGLGFEVAQLFARSGARVFINGRSEDRVRGAVEKIASAGGIAFPLVFDVSDTRQMADAFERLKNVIGKLDILVNNVGMRDRRAFAEFDAESVRRLLDADLVAPFLLAQKVSELMIAHQTRGRIVNISSIAGLIAQSGDAAYTMAKSGLNGLTRALAAELGPKGINVNAVAPGFFKTDPNRDAVADPEVAAWLARRTSVGRWGEPHELAPAVLFLASPAASYISGQILAVDGGYLAHY</sequence>
<keyword evidence="2" id="KW-0560">Oxidoreductase</keyword>
<dbReference type="EMBL" id="JBHMEA010000023">
    <property type="protein sequence ID" value="MFB9231510.1"/>
    <property type="molecule type" value="Genomic_DNA"/>
</dbReference>